<reference evidence="1 2" key="1">
    <citation type="journal article" date="2024" name="Ann. Entomol. Soc. Am.">
        <title>Genomic analyses of the southern and eastern yellowjacket wasps (Hymenoptera: Vespidae) reveal evolutionary signatures of social life.</title>
        <authorList>
            <person name="Catto M.A."/>
            <person name="Caine P.B."/>
            <person name="Orr S.E."/>
            <person name="Hunt B.G."/>
            <person name="Goodisman M.A.D."/>
        </authorList>
    </citation>
    <scope>NUCLEOTIDE SEQUENCE [LARGE SCALE GENOMIC DNA]</scope>
    <source>
        <strain evidence="1">233</strain>
        <tissue evidence="1">Head and thorax</tissue>
    </source>
</reference>
<name>A0ABD2C6W1_VESSQ</name>
<dbReference type="EMBL" id="JAUDFV010000020">
    <property type="protein sequence ID" value="KAL2740575.1"/>
    <property type="molecule type" value="Genomic_DNA"/>
</dbReference>
<evidence type="ECO:0000313" key="2">
    <source>
        <dbReference type="Proteomes" id="UP001607302"/>
    </source>
</evidence>
<protein>
    <submittedName>
        <fullName evidence="1">Uncharacterized protein</fullName>
    </submittedName>
</protein>
<dbReference type="Proteomes" id="UP001607302">
    <property type="component" value="Unassembled WGS sequence"/>
</dbReference>
<comment type="caution">
    <text evidence="1">The sequence shown here is derived from an EMBL/GenBank/DDBJ whole genome shotgun (WGS) entry which is preliminary data.</text>
</comment>
<accession>A0ABD2C6W1</accession>
<dbReference type="AlphaFoldDB" id="A0ABD2C6W1"/>
<evidence type="ECO:0000313" key="1">
    <source>
        <dbReference type="EMBL" id="KAL2740575.1"/>
    </source>
</evidence>
<gene>
    <name evidence="1" type="ORF">V1478_000716</name>
</gene>
<organism evidence="1 2">
    <name type="scientific">Vespula squamosa</name>
    <name type="common">Southern yellow jacket</name>
    <name type="synonym">Wasp</name>
    <dbReference type="NCBI Taxonomy" id="30214"/>
    <lineage>
        <taxon>Eukaryota</taxon>
        <taxon>Metazoa</taxon>
        <taxon>Ecdysozoa</taxon>
        <taxon>Arthropoda</taxon>
        <taxon>Hexapoda</taxon>
        <taxon>Insecta</taxon>
        <taxon>Pterygota</taxon>
        <taxon>Neoptera</taxon>
        <taxon>Endopterygota</taxon>
        <taxon>Hymenoptera</taxon>
        <taxon>Apocrita</taxon>
        <taxon>Aculeata</taxon>
        <taxon>Vespoidea</taxon>
        <taxon>Vespidae</taxon>
        <taxon>Vespinae</taxon>
        <taxon>Vespula</taxon>
    </lineage>
</organism>
<proteinExistence type="predicted"/>
<sequence length="71" mass="8372">MNKRNDIVEFYLDSNCFDSYSVNDNEQVISELFIITASCYTLPKSLIGKELYKYYYANIMQFYNITAKTVI</sequence>
<keyword evidence="2" id="KW-1185">Reference proteome</keyword>